<name>A0ABV3SXG2_9ACTN</name>
<dbReference type="SUPFAM" id="SSF53822">
    <property type="entry name" value="Periplasmic binding protein-like I"/>
    <property type="match status" value="1"/>
</dbReference>
<feature type="chain" id="PRO_5047065620" evidence="1">
    <location>
        <begin position="31"/>
        <end position="387"/>
    </location>
</feature>
<gene>
    <name evidence="3" type="ORF">AB3X52_06315</name>
</gene>
<dbReference type="Pfam" id="PF13407">
    <property type="entry name" value="Peripla_BP_4"/>
    <property type="match status" value="1"/>
</dbReference>
<protein>
    <submittedName>
        <fullName evidence="3">Sugar ABC transporter substrate-binding protein</fullName>
    </submittedName>
</protein>
<evidence type="ECO:0000256" key="1">
    <source>
        <dbReference type="SAM" id="SignalP"/>
    </source>
</evidence>
<dbReference type="Proteomes" id="UP001556631">
    <property type="component" value="Unassembled WGS sequence"/>
</dbReference>
<dbReference type="InterPro" id="IPR028082">
    <property type="entry name" value="Peripla_BP_I"/>
</dbReference>
<keyword evidence="1" id="KW-0732">Signal</keyword>
<evidence type="ECO:0000313" key="4">
    <source>
        <dbReference type="Proteomes" id="UP001556631"/>
    </source>
</evidence>
<comment type="caution">
    <text evidence="3">The sequence shown here is derived from an EMBL/GenBank/DDBJ whole genome shotgun (WGS) entry which is preliminary data.</text>
</comment>
<evidence type="ECO:0000313" key="3">
    <source>
        <dbReference type="EMBL" id="MEX0427230.1"/>
    </source>
</evidence>
<keyword evidence="4" id="KW-1185">Reference proteome</keyword>
<dbReference type="Gene3D" id="3.40.50.2300">
    <property type="match status" value="2"/>
</dbReference>
<proteinExistence type="predicted"/>
<dbReference type="EMBL" id="JBFPJR010000008">
    <property type="protein sequence ID" value="MEX0427230.1"/>
    <property type="molecule type" value="Genomic_DNA"/>
</dbReference>
<accession>A0ABV3SXG2</accession>
<dbReference type="RefSeq" id="WP_367992410.1">
    <property type="nucleotide sequence ID" value="NZ_JBFPJR010000008.1"/>
</dbReference>
<feature type="domain" description="Periplasmic binding protein" evidence="2">
    <location>
        <begin position="97"/>
        <end position="338"/>
    </location>
</feature>
<reference evidence="3 4" key="1">
    <citation type="submission" date="2024-07" db="EMBL/GenBank/DDBJ databases">
        <authorList>
            <person name="Lee S."/>
            <person name="Kang M."/>
        </authorList>
    </citation>
    <scope>NUCLEOTIDE SEQUENCE [LARGE SCALE GENOMIC DNA]</scope>
    <source>
        <strain evidence="3 4">DS6</strain>
    </source>
</reference>
<dbReference type="InterPro" id="IPR025997">
    <property type="entry name" value="SBP_2_dom"/>
</dbReference>
<evidence type="ECO:0000259" key="2">
    <source>
        <dbReference type="Pfam" id="PF13407"/>
    </source>
</evidence>
<sequence length="387" mass="39301">MGTTHPARRRTGLRVALLALSAVVALTACGGNAGQASSGPSTAATTGKALDAEIASLTKPLDSYPVPSGAISGVASLKGKTVYYVPVTAQAPALAVTAKALGAALKSVGIKLQTCDGKGTPTDISACINQATSARAGAVIADSIAYGLAGSAFDAAQAAGVPVVISNQLPDDSHPASKTLAYVPPGGSQMDEALAKWIIRDSDGKAQVLINESVDGPSPAAYVAAGRKVYAQDCPDCKVTINKISAANFSLIPSSTSAAVLKDSEIGYVEAQFGQYTQATQAGVQQTSRPGIKVVVGAAGLSDLKAVANGQIAAAAGQSDAYQGWIDADAALRMMGGQSVPDYTIPVRLFTKDTMSDVTLTEQADASGEWFGPTTFTDDFEKLWGLT</sequence>
<organism evidence="3 4">
    <name type="scientific">Nocardioides eburneus</name>
    <dbReference type="NCBI Taxonomy" id="3231482"/>
    <lineage>
        <taxon>Bacteria</taxon>
        <taxon>Bacillati</taxon>
        <taxon>Actinomycetota</taxon>
        <taxon>Actinomycetes</taxon>
        <taxon>Propionibacteriales</taxon>
        <taxon>Nocardioidaceae</taxon>
        <taxon>Nocardioides</taxon>
    </lineage>
</organism>
<feature type="signal peptide" evidence="1">
    <location>
        <begin position="1"/>
        <end position="30"/>
    </location>
</feature>